<evidence type="ECO:0000313" key="3">
    <source>
        <dbReference type="Proteomes" id="UP000265520"/>
    </source>
</evidence>
<feature type="chain" id="PRO_5017395185" evidence="1">
    <location>
        <begin position="28"/>
        <end position="80"/>
    </location>
</feature>
<dbReference type="Proteomes" id="UP000265520">
    <property type="component" value="Unassembled WGS sequence"/>
</dbReference>
<feature type="signal peptide" evidence="1">
    <location>
        <begin position="1"/>
        <end position="27"/>
    </location>
</feature>
<accession>A0A392LXJ5</accession>
<dbReference type="EMBL" id="LXQA010000274">
    <property type="protein sequence ID" value="MCH79673.1"/>
    <property type="molecule type" value="Genomic_DNA"/>
</dbReference>
<sequence length="80" mass="9030">MKMKSCSYLFQLFLFLLLITVNTTVSAGLFPRRFPTTGVKNIGKVFKSASNKWDKTLDKINNIVNDLSPSQQGIEIQGLY</sequence>
<protein>
    <submittedName>
        <fullName evidence="2">Uncharacterized protein</fullName>
    </submittedName>
</protein>
<keyword evidence="3" id="KW-1185">Reference proteome</keyword>
<dbReference type="AlphaFoldDB" id="A0A392LXJ5"/>
<keyword evidence="1" id="KW-0732">Signal</keyword>
<feature type="non-terminal residue" evidence="2">
    <location>
        <position position="80"/>
    </location>
</feature>
<proteinExistence type="predicted"/>
<comment type="caution">
    <text evidence="2">The sequence shown here is derived from an EMBL/GenBank/DDBJ whole genome shotgun (WGS) entry which is preliminary data.</text>
</comment>
<evidence type="ECO:0000313" key="2">
    <source>
        <dbReference type="EMBL" id="MCH79673.1"/>
    </source>
</evidence>
<organism evidence="2 3">
    <name type="scientific">Trifolium medium</name>
    <dbReference type="NCBI Taxonomy" id="97028"/>
    <lineage>
        <taxon>Eukaryota</taxon>
        <taxon>Viridiplantae</taxon>
        <taxon>Streptophyta</taxon>
        <taxon>Embryophyta</taxon>
        <taxon>Tracheophyta</taxon>
        <taxon>Spermatophyta</taxon>
        <taxon>Magnoliopsida</taxon>
        <taxon>eudicotyledons</taxon>
        <taxon>Gunneridae</taxon>
        <taxon>Pentapetalae</taxon>
        <taxon>rosids</taxon>
        <taxon>fabids</taxon>
        <taxon>Fabales</taxon>
        <taxon>Fabaceae</taxon>
        <taxon>Papilionoideae</taxon>
        <taxon>50 kb inversion clade</taxon>
        <taxon>NPAAA clade</taxon>
        <taxon>Hologalegina</taxon>
        <taxon>IRL clade</taxon>
        <taxon>Trifolieae</taxon>
        <taxon>Trifolium</taxon>
    </lineage>
</organism>
<reference evidence="2 3" key="1">
    <citation type="journal article" date="2018" name="Front. Plant Sci.">
        <title>Red Clover (Trifolium pratense) and Zigzag Clover (T. medium) - A Picture of Genomic Similarities and Differences.</title>
        <authorList>
            <person name="Dluhosova J."/>
            <person name="Istvanek J."/>
            <person name="Nedelnik J."/>
            <person name="Repkova J."/>
        </authorList>
    </citation>
    <scope>NUCLEOTIDE SEQUENCE [LARGE SCALE GENOMIC DNA]</scope>
    <source>
        <strain evidence="3">cv. 10/8</strain>
        <tissue evidence="2">Leaf</tissue>
    </source>
</reference>
<evidence type="ECO:0000256" key="1">
    <source>
        <dbReference type="SAM" id="SignalP"/>
    </source>
</evidence>
<name>A0A392LXJ5_9FABA</name>
<gene>
    <name evidence="2" type="ORF">A2U01_0000427</name>
</gene>